<evidence type="ECO:0000256" key="1">
    <source>
        <dbReference type="SAM" id="MobiDB-lite"/>
    </source>
</evidence>
<evidence type="ECO:0000313" key="2">
    <source>
        <dbReference type="EMBL" id="ALB23646.1"/>
    </source>
</evidence>
<gene>
    <name evidence="2" type="ORF">KU39_2468</name>
</gene>
<proteinExistence type="predicted"/>
<sequence>MPTLNNDNKTSGEETKTSMAENGAEGEVQASDETDGGMTENGAEGGAQASDVK</sequence>
<dbReference type="Proteomes" id="UP000029558">
    <property type="component" value="Chromosome"/>
</dbReference>
<dbReference type="EMBL" id="CP012508">
    <property type="protein sequence ID" value="ALB23646.1"/>
    <property type="molecule type" value="Genomic_DNA"/>
</dbReference>
<feature type="region of interest" description="Disordered" evidence="1">
    <location>
        <begin position="1"/>
        <end position="53"/>
    </location>
</feature>
<dbReference type="AlphaFoldDB" id="A0AAC8VJW9"/>
<protein>
    <submittedName>
        <fullName evidence="2">Uncharacterized protein</fullName>
    </submittedName>
</protein>
<reference evidence="2 3" key="1">
    <citation type="journal article" date="2014" name="Genome Announc.">
        <title>Comparative Genome Analysis of Two Isolates of the Fish Pathogen Piscirickettsia salmonis from Different Hosts Reveals Major Differences in Virulence-Associated Secretion Systems.</title>
        <authorList>
            <person name="Bohle H."/>
            <person name="Henriquez P."/>
            <person name="Grothusen H."/>
            <person name="Navas E."/>
            <person name="Sandoval A."/>
            <person name="Bustamante F."/>
            <person name="Bustos P."/>
            <person name="Mancilla M."/>
        </authorList>
    </citation>
    <scope>NUCLEOTIDE SEQUENCE [LARGE SCALE GENOMIC DNA]</scope>
    <source>
        <strain evidence="3">B1-32597</strain>
    </source>
</reference>
<accession>A0AAC8VJW9</accession>
<dbReference type="RefSeq" id="WP_017376011.1">
    <property type="nucleotide sequence ID" value="NZ_CP012508.1"/>
</dbReference>
<evidence type="ECO:0000313" key="3">
    <source>
        <dbReference type="Proteomes" id="UP000029558"/>
    </source>
</evidence>
<organism evidence="2 3">
    <name type="scientific">Piscirickettsia salmonis</name>
    <dbReference type="NCBI Taxonomy" id="1238"/>
    <lineage>
        <taxon>Bacteria</taxon>
        <taxon>Pseudomonadati</taxon>
        <taxon>Pseudomonadota</taxon>
        <taxon>Gammaproteobacteria</taxon>
        <taxon>Thiotrichales</taxon>
        <taxon>Piscirickettsiaceae</taxon>
        <taxon>Piscirickettsia</taxon>
    </lineage>
</organism>
<name>A0AAC8VJW9_PISSA</name>